<dbReference type="Pfam" id="PF00067">
    <property type="entry name" value="p450"/>
    <property type="match status" value="1"/>
</dbReference>
<evidence type="ECO:0000256" key="7">
    <source>
        <dbReference type="ARBA" id="ARBA00023033"/>
    </source>
</evidence>
<keyword evidence="6 8" id="KW-0408">Iron</keyword>
<comment type="cofactor">
    <cofactor evidence="1 8">
        <name>heme</name>
        <dbReference type="ChEBI" id="CHEBI:30413"/>
    </cofactor>
</comment>
<reference evidence="9" key="1">
    <citation type="submission" date="2021-12" db="EMBL/GenBank/DDBJ databases">
        <title>Convergent genome expansion in fungi linked to evolution of root-endophyte symbiosis.</title>
        <authorList>
            <consortium name="DOE Joint Genome Institute"/>
            <person name="Ke Y.-H."/>
            <person name="Bonito G."/>
            <person name="Liao H.-L."/>
            <person name="Looney B."/>
            <person name="Rojas-Flechas A."/>
            <person name="Nash J."/>
            <person name="Hameed K."/>
            <person name="Schadt C."/>
            <person name="Martin F."/>
            <person name="Crous P.W."/>
            <person name="Miettinen O."/>
            <person name="Magnuson J.K."/>
            <person name="Labbe J."/>
            <person name="Jacobson D."/>
            <person name="Doktycz M.J."/>
            <person name="Veneault-Fourrey C."/>
            <person name="Kuo A."/>
            <person name="Mondo S."/>
            <person name="Calhoun S."/>
            <person name="Riley R."/>
            <person name="Ohm R."/>
            <person name="LaButti K."/>
            <person name="Andreopoulos B."/>
            <person name="Pangilinan J."/>
            <person name="Nolan M."/>
            <person name="Tritt A."/>
            <person name="Clum A."/>
            <person name="Lipzen A."/>
            <person name="Daum C."/>
            <person name="Barry K."/>
            <person name="Grigoriev I.V."/>
            <person name="Vilgalys R."/>
        </authorList>
    </citation>
    <scope>NUCLEOTIDE SEQUENCE</scope>
    <source>
        <strain evidence="9">PMI_201</strain>
    </source>
</reference>
<dbReference type="GO" id="GO:0020037">
    <property type="term" value="F:heme binding"/>
    <property type="evidence" value="ECO:0007669"/>
    <property type="project" value="InterPro"/>
</dbReference>
<evidence type="ECO:0000256" key="8">
    <source>
        <dbReference type="PIRSR" id="PIRSR602401-1"/>
    </source>
</evidence>
<comment type="caution">
    <text evidence="9">The sequence shown here is derived from an EMBL/GenBank/DDBJ whole genome shotgun (WGS) entry which is preliminary data.</text>
</comment>
<evidence type="ECO:0000256" key="5">
    <source>
        <dbReference type="ARBA" id="ARBA00023002"/>
    </source>
</evidence>
<dbReference type="RefSeq" id="XP_046073472.1">
    <property type="nucleotide sequence ID" value="XM_046220303.1"/>
</dbReference>
<keyword evidence="10" id="KW-1185">Reference proteome</keyword>
<evidence type="ECO:0000256" key="1">
    <source>
        <dbReference type="ARBA" id="ARBA00001971"/>
    </source>
</evidence>
<dbReference type="AlphaFoldDB" id="A0AAD4KTK7"/>
<organism evidence="9 10">
    <name type="scientific">Talaromyces proteolyticus</name>
    <dbReference type="NCBI Taxonomy" id="1131652"/>
    <lineage>
        <taxon>Eukaryota</taxon>
        <taxon>Fungi</taxon>
        <taxon>Dikarya</taxon>
        <taxon>Ascomycota</taxon>
        <taxon>Pezizomycotina</taxon>
        <taxon>Eurotiomycetes</taxon>
        <taxon>Eurotiomycetidae</taxon>
        <taxon>Eurotiales</taxon>
        <taxon>Trichocomaceae</taxon>
        <taxon>Talaromyces</taxon>
        <taxon>Talaromyces sect. Bacilispori</taxon>
    </lineage>
</organism>
<keyword evidence="4 8" id="KW-0479">Metal-binding</keyword>
<dbReference type="GO" id="GO:0016705">
    <property type="term" value="F:oxidoreductase activity, acting on paired donors, with incorporation or reduction of molecular oxygen"/>
    <property type="evidence" value="ECO:0007669"/>
    <property type="project" value="InterPro"/>
</dbReference>
<dbReference type="PRINTS" id="PR00463">
    <property type="entry name" value="EP450I"/>
</dbReference>
<dbReference type="Proteomes" id="UP001201262">
    <property type="component" value="Unassembled WGS sequence"/>
</dbReference>
<dbReference type="InterPro" id="IPR001128">
    <property type="entry name" value="Cyt_P450"/>
</dbReference>
<dbReference type="InterPro" id="IPR036396">
    <property type="entry name" value="Cyt_P450_sf"/>
</dbReference>
<dbReference type="InterPro" id="IPR050121">
    <property type="entry name" value="Cytochrome_P450_monoxygenase"/>
</dbReference>
<protein>
    <submittedName>
        <fullName evidence="9">Cytochrome P450</fullName>
    </submittedName>
</protein>
<dbReference type="GO" id="GO:0005506">
    <property type="term" value="F:iron ion binding"/>
    <property type="evidence" value="ECO:0007669"/>
    <property type="project" value="InterPro"/>
</dbReference>
<accession>A0AAD4KTK7</accession>
<dbReference type="SUPFAM" id="SSF48264">
    <property type="entry name" value="Cytochrome P450"/>
    <property type="match status" value="1"/>
</dbReference>
<dbReference type="PRINTS" id="PR00385">
    <property type="entry name" value="P450"/>
</dbReference>
<comment type="similarity">
    <text evidence="2">Belongs to the cytochrome P450 family.</text>
</comment>
<evidence type="ECO:0000256" key="4">
    <source>
        <dbReference type="ARBA" id="ARBA00022723"/>
    </source>
</evidence>
<evidence type="ECO:0000256" key="3">
    <source>
        <dbReference type="ARBA" id="ARBA00022617"/>
    </source>
</evidence>
<sequence length="500" mass="57551">MSISVFTLTALCAALYYTIAIAYNLLINPLRHIPGPKLYAISHLPILRRNINGTWCLYVSKLHEKYGPVIRVSPNEVLFISPSAWNTIWRSKGTRSFEKDPLNYPPTLTGVDNMLIANSKAHLRMRRALNPAFTDGAILEQERDIQKFTNSLVSKLKQKAASGTPIDMQQWFSLYTFDLVGKLLYSRPFGCLQSEEHHPYVAMIYDLITMVPYLSIFSRLTVFQLLIKGWNMDGLTWLARYFIPKKTYNAFKELLMFTFYATKESVHRRDTRRRDWISYFLRNNGESTMSVDELGETSAILFIAGSESVASTVTSTLWFLMQNPISYQTLVEEIRTSFRDESEITITALKKLPYLTAVLEETMRLRHPTPPGFARTVPKDGAYIDGYFIPENTKVSINSMAANTSPLHFNHPHKYAPERWLRYPGFENDQLVASQPFYAGPRDCIGKGLAWAEMRVLISKFFWNFDVELLPESSGWDQQKVYIIWEKKPLWVKLAPVKKG</sequence>
<dbReference type="Gene3D" id="1.10.630.10">
    <property type="entry name" value="Cytochrome P450"/>
    <property type="match status" value="1"/>
</dbReference>
<dbReference type="InterPro" id="IPR002401">
    <property type="entry name" value="Cyt_P450_E_grp-I"/>
</dbReference>
<dbReference type="GeneID" id="70250590"/>
<dbReference type="CDD" id="cd11058">
    <property type="entry name" value="CYP60B-like"/>
    <property type="match status" value="1"/>
</dbReference>
<keyword evidence="5" id="KW-0560">Oxidoreductase</keyword>
<name>A0AAD4KTK7_9EURO</name>
<dbReference type="PANTHER" id="PTHR24305">
    <property type="entry name" value="CYTOCHROME P450"/>
    <property type="match status" value="1"/>
</dbReference>
<keyword evidence="7" id="KW-0503">Monooxygenase</keyword>
<dbReference type="EMBL" id="JAJTJA010000005">
    <property type="protein sequence ID" value="KAH8699008.1"/>
    <property type="molecule type" value="Genomic_DNA"/>
</dbReference>
<gene>
    <name evidence="9" type="ORF">BGW36DRAFT_426688</name>
</gene>
<feature type="binding site" description="axial binding residue" evidence="8">
    <location>
        <position position="444"/>
    </location>
    <ligand>
        <name>heme</name>
        <dbReference type="ChEBI" id="CHEBI:30413"/>
    </ligand>
    <ligandPart>
        <name>Fe</name>
        <dbReference type="ChEBI" id="CHEBI:18248"/>
    </ligandPart>
</feature>
<evidence type="ECO:0000313" key="10">
    <source>
        <dbReference type="Proteomes" id="UP001201262"/>
    </source>
</evidence>
<keyword evidence="3 8" id="KW-0349">Heme</keyword>
<dbReference type="PANTHER" id="PTHR24305:SF210">
    <property type="entry name" value="CYTOCHROME P450 MONOOXYGENASE ASQL-RELATED"/>
    <property type="match status" value="1"/>
</dbReference>
<evidence type="ECO:0000256" key="2">
    <source>
        <dbReference type="ARBA" id="ARBA00010617"/>
    </source>
</evidence>
<dbReference type="GO" id="GO:0004497">
    <property type="term" value="F:monooxygenase activity"/>
    <property type="evidence" value="ECO:0007669"/>
    <property type="project" value="UniProtKB-KW"/>
</dbReference>
<evidence type="ECO:0000256" key="6">
    <source>
        <dbReference type="ARBA" id="ARBA00023004"/>
    </source>
</evidence>
<evidence type="ECO:0000313" key="9">
    <source>
        <dbReference type="EMBL" id="KAH8699008.1"/>
    </source>
</evidence>
<proteinExistence type="inferred from homology"/>